<dbReference type="PANTHER" id="PTHR46530:SF3">
    <property type="entry name" value="POLY [ADP-RIBOSE] POLYMERASE"/>
    <property type="match status" value="1"/>
</dbReference>
<dbReference type="AlphaFoldDB" id="A0A2G9S2L1"/>
<feature type="non-terminal residue" evidence="2">
    <location>
        <position position="1"/>
    </location>
</feature>
<evidence type="ECO:0000313" key="3">
    <source>
        <dbReference type="Proteomes" id="UP000228934"/>
    </source>
</evidence>
<sequence>RSELADLSWSSFSLLQCPEGYWMLTPQLGKLLNIDVSYFCDSFLHEKGISSLGSRGKEEVMKLIATLLVLQTIRTYNLLTGITFKALMKLDQCDTASKSYPGIEKAVNWAAITDRQYSGICSRLGLGRDWEHATRQLLGLESPSSDLSPALYH</sequence>
<dbReference type="GO" id="GO:0003950">
    <property type="term" value="F:NAD+ poly-ADP-ribosyltransferase activity"/>
    <property type="evidence" value="ECO:0007669"/>
    <property type="project" value="InterPro"/>
</dbReference>
<dbReference type="InterPro" id="IPR058904">
    <property type="entry name" value="PARP4_MVP-ID"/>
</dbReference>
<keyword evidence="3" id="KW-1185">Reference proteome</keyword>
<organism evidence="2 3">
    <name type="scientific">Aquarana catesbeiana</name>
    <name type="common">American bullfrog</name>
    <name type="synonym">Rana catesbeiana</name>
    <dbReference type="NCBI Taxonomy" id="8400"/>
    <lineage>
        <taxon>Eukaryota</taxon>
        <taxon>Metazoa</taxon>
        <taxon>Chordata</taxon>
        <taxon>Craniata</taxon>
        <taxon>Vertebrata</taxon>
        <taxon>Euteleostomi</taxon>
        <taxon>Amphibia</taxon>
        <taxon>Batrachia</taxon>
        <taxon>Anura</taxon>
        <taxon>Neobatrachia</taxon>
        <taxon>Ranoidea</taxon>
        <taxon>Ranidae</taxon>
        <taxon>Aquarana</taxon>
    </lineage>
</organism>
<protein>
    <recommendedName>
        <fullName evidence="1">PARP4 MVP-ID C-terminal domain-containing protein</fullName>
    </recommendedName>
</protein>
<evidence type="ECO:0000259" key="1">
    <source>
        <dbReference type="Pfam" id="PF26156"/>
    </source>
</evidence>
<dbReference type="PANTHER" id="PTHR46530">
    <property type="entry name" value="PROTEIN MONO-ADP-RIBOSYLTRANSFERASE PARP4"/>
    <property type="match status" value="1"/>
</dbReference>
<gene>
    <name evidence="2" type="ORF">AB205_0130110</name>
</gene>
<proteinExistence type="predicted"/>
<dbReference type="Proteomes" id="UP000228934">
    <property type="component" value="Unassembled WGS sequence"/>
</dbReference>
<accession>A0A2G9S2L1</accession>
<dbReference type="GO" id="GO:0005737">
    <property type="term" value="C:cytoplasm"/>
    <property type="evidence" value="ECO:0007669"/>
    <property type="project" value="TreeGrafter"/>
</dbReference>
<name>A0A2G9S2L1_AQUCT</name>
<dbReference type="Pfam" id="PF26156">
    <property type="entry name" value="PARP4_MVP-ID"/>
    <property type="match status" value="1"/>
</dbReference>
<dbReference type="EMBL" id="KV928042">
    <property type="protein sequence ID" value="PIO33681.1"/>
    <property type="molecule type" value="Genomic_DNA"/>
</dbReference>
<feature type="domain" description="PARP4 MVP-ID C-terminal" evidence="1">
    <location>
        <begin position="15"/>
        <end position="142"/>
    </location>
</feature>
<reference evidence="3" key="1">
    <citation type="journal article" date="2017" name="Nat. Commun.">
        <title>The North American bullfrog draft genome provides insight into hormonal regulation of long noncoding RNA.</title>
        <authorList>
            <person name="Hammond S.A."/>
            <person name="Warren R.L."/>
            <person name="Vandervalk B.P."/>
            <person name="Kucuk E."/>
            <person name="Khan H."/>
            <person name="Gibb E.A."/>
            <person name="Pandoh P."/>
            <person name="Kirk H."/>
            <person name="Zhao Y."/>
            <person name="Jones M."/>
            <person name="Mungall A.J."/>
            <person name="Coope R."/>
            <person name="Pleasance S."/>
            <person name="Moore R.A."/>
            <person name="Holt R.A."/>
            <person name="Round J.M."/>
            <person name="Ohora S."/>
            <person name="Walle B.V."/>
            <person name="Veldhoen N."/>
            <person name="Helbing C.C."/>
            <person name="Birol I."/>
        </authorList>
    </citation>
    <scope>NUCLEOTIDE SEQUENCE [LARGE SCALE GENOMIC DNA]</scope>
</reference>
<evidence type="ECO:0000313" key="2">
    <source>
        <dbReference type="EMBL" id="PIO33681.1"/>
    </source>
</evidence>
<dbReference type="InterPro" id="IPR031273">
    <property type="entry name" value="PARP4"/>
</dbReference>
<dbReference type="OrthoDB" id="5990634at2759"/>